<reference evidence="1 2" key="1">
    <citation type="submission" date="2019-08" db="EMBL/GenBank/DDBJ databases">
        <title>Actinomadura sp. nov. CYP1-5 isolated from mountain soil.</title>
        <authorList>
            <person name="Songsumanus A."/>
            <person name="Kuncharoen N."/>
            <person name="Kudo T."/>
            <person name="Yuki M."/>
            <person name="Igarashi Y."/>
            <person name="Tanasupawat S."/>
        </authorList>
    </citation>
    <scope>NUCLEOTIDE SEQUENCE [LARGE SCALE GENOMIC DNA]</scope>
    <source>
        <strain evidence="1 2">CYP1-5</strain>
    </source>
</reference>
<evidence type="ECO:0000313" key="1">
    <source>
        <dbReference type="EMBL" id="TYK50570.1"/>
    </source>
</evidence>
<dbReference type="EMBL" id="VSRQ01000002">
    <property type="protein sequence ID" value="TYK50570.1"/>
    <property type="molecule type" value="Genomic_DNA"/>
</dbReference>
<keyword evidence="2" id="KW-1185">Reference proteome</keyword>
<comment type="caution">
    <text evidence="1">The sequence shown here is derived from an EMBL/GenBank/DDBJ whole genome shotgun (WGS) entry which is preliminary data.</text>
</comment>
<evidence type="ECO:0000313" key="2">
    <source>
        <dbReference type="Proteomes" id="UP000323505"/>
    </source>
</evidence>
<proteinExistence type="predicted"/>
<organism evidence="1 2">
    <name type="scientific">Actinomadura decatromicini</name>
    <dbReference type="NCBI Taxonomy" id="2604572"/>
    <lineage>
        <taxon>Bacteria</taxon>
        <taxon>Bacillati</taxon>
        <taxon>Actinomycetota</taxon>
        <taxon>Actinomycetes</taxon>
        <taxon>Streptosporangiales</taxon>
        <taxon>Thermomonosporaceae</taxon>
        <taxon>Actinomadura</taxon>
    </lineage>
</organism>
<accession>A0A5D3FS57</accession>
<dbReference type="RefSeq" id="WP_148758430.1">
    <property type="nucleotide sequence ID" value="NZ_VSRQ01000002.1"/>
</dbReference>
<name>A0A5D3FS57_9ACTN</name>
<sequence>MNGSVPETRMPHRLPSDRPVLFAWDVPLASTAGGVCGVTDNRSRAFADVQRALTAAPLGAAGKVRKVAVSMSGSHEYVELGTIATARVDASSGAVVWR</sequence>
<dbReference type="AlphaFoldDB" id="A0A5D3FS57"/>
<gene>
    <name evidence="1" type="ORF">FXF68_08620</name>
</gene>
<protein>
    <submittedName>
        <fullName evidence="1">Uncharacterized protein</fullName>
    </submittedName>
</protein>
<dbReference type="Proteomes" id="UP000323505">
    <property type="component" value="Unassembled WGS sequence"/>
</dbReference>